<sequence length="241" mass="27910">MFNKWRKYSYAAQKQQRHKLLWVFLWIVLVFIVFSFLSNFIFSMRVLENETMRPGLHSGDRFIVSSYGFHRLFPDIRDRSPVKRGAIVIIDASLQQDQGILYKTGDTLVRFFTAQRAGLGQSNRDENSFVKRVIGLPGDEISMENFVLRVKPAGDVYGLTEFEVAQKPYDLFIPQVPSLWDVSLPFSGTMEPMLLGVNEYFVLSDDRSNTNDSRTWGPIPFEVFSGRVLFRYWPFSRLGPP</sequence>
<dbReference type="InterPro" id="IPR019757">
    <property type="entry name" value="Pept_S26A_signal_pept_1_Lys-AS"/>
</dbReference>
<dbReference type="InterPro" id="IPR036286">
    <property type="entry name" value="LexA/Signal_pep-like_sf"/>
</dbReference>
<dbReference type="RefSeq" id="WP_215625282.1">
    <property type="nucleotide sequence ID" value="NZ_CP067089.2"/>
</dbReference>
<feature type="domain" description="Peptidase S26" evidence="7">
    <location>
        <begin position="24"/>
        <end position="233"/>
    </location>
</feature>
<dbReference type="GO" id="GO:0009003">
    <property type="term" value="F:signal peptidase activity"/>
    <property type="evidence" value="ECO:0007669"/>
    <property type="project" value="UniProtKB-EC"/>
</dbReference>
<feature type="transmembrane region" description="Helical" evidence="6">
    <location>
        <begin position="20"/>
        <end position="42"/>
    </location>
</feature>
<dbReference type="PANTHER" id="PTHR43390">
    <property type="entry name" value="SIGNAL PEPTIDASE I"/>
    <property type="match status" value="1"/>
</dbReference>
<dbReference type="NCBIfam" id="TIGR02227">
    <property type="entry name" value="sigpep_I_bact"/>
    <property type="match status" value="1"/>
</dbReference>
<dbReference type="Gene3D" id="2.10.109.10">
    <property type="entry name" value="Umud Fragment, subunit A"/>
    <property type="match status" value="1"/>
</dbReference>
<protein>
    <recommendedName>
        <fullName evidence="4 6">Signal peptidase I</fullName>
        <ecNumber evidence="3 6">3.4.21.89</ecNumber>
    </recommendedName>
</protein>
<evidence type="ECO:0000256" key="2">
    <source>
        <dbReference type="ARBA" id="ARBA00009370"/>
    </source>
</evidence>
<dbReference type="PROSITE" id="PS00760">
    <property type="entry name" value="SPASE_I_2"/>
    <property type="match status" value="1"/>
</dbReference>
<dbReference type="KEGG" id="bhc:JFL75_13620"/>
<evidence type="ECO:0000256" key="5">
    <source>
        <dbReference type="ARBA" id="ARBA00022801"/>
    </source>
</evidence>
<accession>A0A7T7XKE1</accession>
<reference evidence="8" key="1">
    <citation type="submission" date="2021-01" db="EMBL/GenBank/DDBJ databases">
        <title>Description of Breznakiella homolactica.</title>
        <authorList>
            <person name="Song Y."/>
            <person name="Brune A."/>
        </authorList>
    </citation>
    <scope>NUCLEOTIDE SEQUENCE</scope>
    <source>
        <strain evidence="8">RmG30</strain>
    </source>
</reference>
<comment type="subcellular location">
    <subcellularLocation>
        <location evidence="6">Membrane</location>
        <topology evidence="6">Single-pass type II membrane protein</topology>
    </subcellularLocation>
</comment>
<keyword evidence="6" id="KW-0645">Protease</keyword>
<dbReference type="InterPro" id="IPR019533">
    <property type="entry name" value="Peptidase_S26"/>
</dbReference>
<dbReference type="GO" id="GO:0006465">
    <property type="term" value="P:signal peptide processing"/>
    <property type="evidence" value="ECO:0007669"/>
    <property type="project" value="InterPro"/>
</dbReference>
<dbReference type="Proteomes" id="UP000595917">
    <property type="component" value="Chromosome"/>
</dbReference>
<evidence type="ECO:0000313" key="8">
    <source>
        <dbReference type="EMBL" id="QQO07976.1"/>
    </source>
</evidence>
<dbReference type="PRINTS" id="PR00727">
    <property type="entry name" value="LEADERPTASE"/>
</dbReference>
<dbReference type="PANTHER" id="PTHR43390:SF1">
    <property type="entry name" value="CHLOROPLAST PROCESSING PEPTIDASE"/>
    <property type="match status" value="1"/>
</dbReference>
<dbReference type="EMBL" id="CP067089">
    <property type="protein sequence ID" value="QQO07976.1"/>
    <property type="molecule type" value="Genomic_DNA"/>
</dbReference>
<dbReference type="GO" id="GO:0016020">
    <property type="term" value="C:membrane"/>
    <property type="evidence" value="ECO:0007669"/>
    <property type="project" value="UniProtKB-SubCell"/>
</dbReference>
<evidence type="ECO:0000256" key="1">
    <source>
        <dbReference type="ARBA" id="ARBA00000677"/>
    </source>
</evidence>
<evidence type="ECO:0000256" key="3">
    <source>
        <dbReference type="ARBA" id="ARBA00013208"/>
    </source>
</evidence>
<evidence type="ECO:0000313" key="9">
    <source>
        <dbReference type="Proteomes" id="UP000595917"/>
    </source>
</evidence>
<comment type="similarity">
    <text evidence="2 6">Belongs to the peptidase S26 family.</text>
</comment>
<keyword evidence="6" id="KW-0812">Transmembrane</keyword>
<dbReference type="AlphaFoldDB" id="A0A7T7XKE1"/>
<organism evidence="8 9">
    <name type="scientific">Breznakiella homolactica</name>
    <dbReference type="NCBI Taxonomy" id="2798577"/>
    <lineage>
        <taxon>Bacteria</taxon>
        <taxon>Pseudomonadati</taxon>
        <taxon>Spirochaetota</taxon>
        <taxon>Spirochaetia</taxon>
        <taxon>Spirochaetales</taxon>
        <taxon>Breznakiellaceae</taxon>
        <taxon>Breznakiella</taxon>
    </lineage>
</organism>
<dbReference type="EC" id="3.4.21.89" evidence="3 6"/>
<keyword evidence="5 6" id="KW-0378">Hydrolase</keyword>
<dbReference type="Pfam" id="PF10502">
    <property type="entry name" value="Peptidase_S26"/>
    <property type="match status" value="1"/>
</dbReference>
<keyword evidence="9" id="KW-1185">Reference proteome</keyword>
<dbReference type="InterPro" id="IPR000223">
    <property type="entry name" value="Pept_S26A_signal_pept_1"/>
</dbReference>
<evidence type="ECO:0000259" key="7">
    <source>
        <dbReference type="Pfam" id="PF10502"/>
    </source>
</evidence>
<proteinExistence type="inferred from homology"/>
<dbReference type="GO" id="GO:0004252">
    <property type="term" value="F:serine-type endopeptidase activity"/>
    <property type="evidence" value="ECO:0007669"/>
    <property type="project" value="InterPro"/>
</dbReference>
<evidence type="ECO:0000256" key="4">
    <source>
        <dbReference type="ARBA" id="ARBA00019232"/>
    </source>
</evidence>
<dbReference type="SUPFAM" id="SSF51306">
    <property type="entry name" value="LexA/Signal peptidase"/>
    <property type="match status" value="1"/>
</dbReference>
<name>A0A7T7XKE1_9SPIR</name>
<gene>
    <name evidence="8" type="primary">lepB</name>
    <name evidence="8" type="ORF">JFL75_13620</name>
</gene>
<keyword evidence="6" id="KW-0472">Membrane</keyword>
<keyword evidence="6" id="KW-1133">Transmembrane helix</keyword>
<comment type="catalytic activity">
    <reaction evidence="1 6">
        <text>Cleavage of hydrophobic, N-terminal signal or leader sequences from secreted and periplasmic proteins.</text>
        <dbReference type="EC" id="3.4.21.89"/>
    </reaction>
</comment>
<evidence type="ECO:0000256" key="6">
    <source>
        <dbReference type="RuleBase" id="RU362042"/>
    </source>
</evidence>